<protein>
    <submittedName>
        <fullName evidence="1">Uncharacterized protein</fullName>
    </submittedName>
</protein>
<accession>A0A2N9LL38</accession>
<evidence type="ECO:0000313" key="1">
    <source>
        <dbReference type="EMBL" id="SPE23989.1"/>
    </source>
</evidence>
<gene>
    <name evidence="1" type="ORF">SBA5_410031</name>
</gene>
<sequence>MREEALPAGDVCLITVYEKAVPSMIQNKVGAVTFESIARANLYAQLVLNAHDRKQEKQNSVFVGLRKALEADLVEAGQRSTLLYHLSIAPREEELCSSIGTVSPAPKLFQNRIVTAAPPLKLFQNWGGKKVSNSLSKPLYEKHRPSFLGSPH</sequence>
<dbReference type="EMBL" id="OKRB01000099">
    <property type="protein sequence ID" value="SPE23989.1"/>
    <property type="molecule type" value="Genomic_DNA"/>
</dbReference>
<proteinExistence type="predicted"/>
<reference evidence="2" key="1">
    <citation type="submission" date="2018-02" db="EMBL/GenBank/DDBJ databases">
        <authorList>
            <person name="Hausmann B."/>
        </authorList>
    </citation>
    <scope>NUCLEOTIDE SEQUENCE [LARGE SCALE GENOMIC DNA]</scope>
    <source>
        <strain evidence="2">Peat soil MAG SbA5</strain>
    </source>
</reference>
<organism evidence="1 2">
    <name type="scientific">Candidatus Sulfuritelmatomonas gaucii</name>
    <dbReference type="NCBI Taxonomy" id="2043161"/>
    <lineage>
        <taxon>Bacteria</taxon>
        <taxon>Pseudomonadati</taxon>
        <taxon>Acidobacteriota</taxon>
        <taxon>Terriglobia</taxon>
        <taxon>Terriglobales</taxon>
        <taxon>Acidobacteriaceae</taxon>
        <taxon>Candidatus Sulfuritelmatomonas</taxon>
    </lineage>
</organism>
<evidence type="ECO:0000313" key="2">
    <source>
        <dbReference type="Proteomes" id="UP000239735"/>
    </source>
</evidence>
<name>A0A2N9LL38_9BACT</name>
<dbReference type="AlphaFoldDB" id="A0A2N9LL38"/>
<dbReference type="Proteomes" id="UP000239735">
    <property type="component" value="Unassembled WGS sequence"/>
</dbReference>